<comment type="catalytic activity">
    <reaction evidence="8 9">
        <text>N(6)-[(R)-dihydrolipoyl]-L-lysyl-[protein] + acetyl-CoA = N(6)-[(R)-S(8)-acetyldihydrolipoyl]-L-lysyl-[protein] + CoA</text>
        <dbReference type="Rhea" id="RHEA:17017"/>
        <dbReference type="Rhea" id="RHEA-COMP:10475"/>
        <dbReference type="Rhea" id="RHEA-COMP:10478"/>
        <dbReference type="ChEBI" id="CHEBI:57287"/>
        <dbReference type="ChEBI" id="CHEBI:57288"/>
        <dbReference type="ChEBI" id="CHEBI:83100"/>
        <dbReference type="ChEBI" id="CHEBI:83111"/>
        <dbReference type="EC" id="2.3.1.12"/>
    </reaction>
</comment>
<evidence type="ECO:0000256" key="9">
    <source>
        <dbReference type="RuleBase" id="RU361137"/>
    </source>
</evidence>
<evidence type="ECO:0000256" key="2">
    <source>
        <dbReference type="ARBA" id="ARBA00011484"/>
    </source>
</evidence>
<dbReference type="NCBIfam" id="NF008814">
    <property type="entry name" value="PRK11854.1"/>
    <property type="match status" value="1"/>
</dbReference>
<feature type="region of interest" description="Disordered" evidence="10">
    <location>
        <begin position="73"/>
        <end position="131"/>
    </location>
</feature>
<evidence type="ECO:0000256" key="10">
    <source>
        <dbReference type="SAM" id="MobiDB-lite"/>
    </source>
</evidence>
<evidence type="ECO:0000313" key="13">
    <source>
        <dbReference type="EMBL" id="AGA85054.1"/>
    </source>
</evidence>
<keyword evidence="5 9" id="KW-0450">Lipoyl</keyword>
<evidence type="ECO:0000256" key="1">
    <source>
        <dbReference type="ARBA" id="ARBA00007317"/>
    </source>
</evidence>
<keyword evidence="3 9" id="KW-0808">Transferase</keyword>
<dbReference type="GO" id="GO:0031405">
    <property type="term" value="F:lipoic acid binding"/>
    <property type="evidence" value="ECO:0007669"/>
    <property type="project" value="TreeGrafter"/>
</dbReference>
<dbReference type="InterPro" id="IPR023213">
    <property type="entry name" value="CAT-like_dom_sf"/>
</dbReference>
<comment type="function">
    <text evidence="7">The pyruvate dehydrogenase complex catalyzes the overall conversion of pyruvate to acetyl-CoA and CO(2). It contains multiple copies of three enzymatic components: pyruvate dehydrogenase (E1), dihydrolipoamide acetyltransferase (E2) and lipoamide dehydrogenase (E3).</text>
</comment>
<keyword evidence="4" id="KW-0677">Repeat</keyword>
<comment type="similarity">
    <text evidence="1 9">Belongs to the 2-oxoacid dehydrogenase family.</text>
</comment>
<feature type="compositionally biased region" description="Low complexity" evidence="10">
    <location>
        <begin position="205"/>
        <end position="221"/>
    </location>
</feature>
<feature type="domain" description="Lipoyl-binding" evidence="11">
    <location>
        <begin position="239"/>
        <end position="313"/>
    </location>
</feature>
<evidence type="ECO:0000259" key="12">
    <source>
        <dbReference type="PROSITE" id="PS51826"/>
    </source>
</evidence>
<comment type="subunit">
    <text evidence="2 9">Forms a 24-polypeptide structural core with octahedral symmetry.</text>
</comment>
<dbReference type="KEGG" id="psh:Psest_0447"/>
<evidence type="ECO:0000256" key="4">
    <source>
        <dbReference type="ARBA" id="ARBA00022737"/>
    </source>
</evidence>
<dbReference type="PROSITE" id="PS00189">
    <property type="entry name" value="LIPOYL"/>
    <property type="match status" value="3"/>
</dbReference>
<dbReference type="HOGENOM" id="CLU_016733_10_0_6"/>
<dbReference type="InterPro" id="IPR006256">
    <property type="entry name" value="AcTrfase_Pyrv_DH_cplx"/>
</dbReference>
<feature type="domain" description="Peripheral subunit-binding (PSBD)" evidence="12">
    <location>
        <begin position="367"/>
        <end position="404"/>
    </location>
</feature>
<dbReference type="Proteomes" id="UP000010820">
    <property type="component" value="Chromosome"/>
</dbReference>
<dbReference type="PATRIC" id="fig|644801.3.peg.447"/>
<dbReference type="InterPro" id="IPR036625">
    <property type="entry name" value="E3-bd_dom_sf"/>
</dbReference>
<reference evidence="13 14" key="1">
    <citation type="submission" date="2011-10" db="EMBL/GenBank/DDBJ databases">
        <title>Complete sequence of chromosome of Pseudomonas stutzeri RCH2.</title>
        <authorList>
            <consortium name="US DOE Joint Genome Institute"/>
            <person name="Lucas S."/>
            <person name="Han J."/>
            <person name="Lapidus A."/>
            <person name="Cheng J.-F."/>
            <person name="Goodwin L."/>
            <person name="Pitluck S."/>
            <person name="Peters L."/>
            <person name="Ovchinnikova G."/>
            <person name="Zeytun A."/>
            <person name="Lu M."/>
            <person name="Detter J.C."/>
            <person name="Han C."/>
            <person name="Tapia R."/>
            <person name="Land M."/>
            <person name="Hauser L."/>
            <person name="Kyrpides N."/>
            <person name="Ivanova N."/>
            <person name="Pagani I."/>
            <person name="Chakraborty R."/>
            <person name="Arkin A."/>
            <person name="Dehal P."/>
            <person name="Wall J."/>
            <person name="Hazen T."/>
            <person name="Woyke T."/>
        </authorList>
    </citation>
    <scope>NUCLEOTIDE SEQUENCE [LARGE SCALE GENOMIC DNA]</scope>
    <source>
        <strain evidence="13 14">RCH2</strain>
    </source>
</reference>
<dbReference type="EMBL" id="CP003071">
    <property type="protein sequence ID" value="AGA85054.1"/>
    <property type="molecule type" value="Genomic_DNA"/>
</dbReference>
<feature type="compositionally biased region" description="Low complexity" evidence="10">
    <location>
        <begin position="82"/>
        <end position="100"/>
    </location>
</feature>
<dbReference type="NCBIfam" id="TIGR01348">
    <property type="entry name" value="PDHac_trf_long"/>
    <property type="match status" value="1"/>
</dbReference>
<dbReference type="InterPro" id="IPR001078">
    <property type="entry name" value="2-oxoacid_DH_actylTfrase"/>
</dbReference>
<dbReference type="Pfam" id="PF00198">
    <property type="entry name" value="2-oxoacid_dh"/>
    <property type="match status" value="1"/>
</dbReference>
<evidence type="ECO:0000256" key="7">
    <source>
        <dbReference type="ARBA" id="ARBA00025211"/>
    </source>
</evidence>
<dbReference type="PANTHER" id="PTHR43178">
    <property type="entry name" value="DIHYDROLIPOAMIDE ACETYLTRANSFERASE COMPONENT OF PYRUVATE DEHYDROGENASE COMPLEX"/>
    <property type="match status" value="1"/>
</dbReference>
<dbReference type="InterPro" id="IPR050743">
    <property type="entry name" value="2-oxoacid_DH_E2_comp"/>
</dbReference>
<evidence type="ECO:0000313" key="14">
    <source>
        <dbReference type="Proteomes" id="UP000010820"/>
    </source>
</evidence>
<dbReference type="Gene3D" id="4.10.320.10">
    <property type="entry name" value="E3-binding domain"/>
    <property type="match status" value="1"/>
</dbReference>
<dbReference type="FunFam" id="3.30.559.10:FF:000004">
    <property type="entry name" value="Acetyltransferase component of pyruvate dehydrogenase complex"/>
    <property type="match status" value="1"/>
</dbReference>
<dbReference type="GO" id="GO:0004742">
    <property type="term" value="F:dihydrolipoyllysine-residue acetyltransferase activity"/>
    <property type="evidence" value="ECO:0007669"/>
    <property type="project" value="UniProtKB-UniRule"/>
</dbReference>
<dbReference type="Pfam" id="PF02817">
    <property type="entry name" value="E3_binding"/>
    <property type="match status" value="1"/>
</dbReference>
<feature type="domain" description="Lipoyl-binding" evidence="11">
    <location>
        <begin position="124"/>
        <end position="198"/>
    </location>
</feature>
<dbReference type="SUPFAM" id="SSF52777">
    <property type="entry name" value="CoA-dependent acyltransferases"/>
    <property type="match status" value="1"/>
</dbReference>
<dbReference type="PROSITE" id="PS51826">
    <property type="entry name" value="PSBD"/>
    <property type="match status" value="1"/>
</dbReference>
<dbReference type="GO" id="GO:0005737">
    <property type="term" value="C:cytoplasm"/>
    <property type="evidence" value="ECO:0007669"/>
    <property type="project" value="TreeGrafter"/>
</dbReference>
<dbReference type="eggNOG" id="COG0508">
    <property type="taxonomic scope" value="Bacteria"/>
</dbReference>
<dbReference type="EC" id="2.3.1.12" evidence="9"/>
<dbReference type="STRING" id="644801.Psest_0447"/>
<evidence type="ECO:0000256" key="3">
    <source>
        <dbReference type="ARBA" id="ARBA00022679"/>
    </source>
</evidence>
<dbReference type="Gene3D" id="2.40.50.100">
    <property type="match status" value="3"/>
</dbReference>
<keyword evidence="13" id="KW-0670">Pyruvate</keyword>
<evidence type="ECO:0000256" key="6">
    <source>
        <dbReference type="ARBA" id="ARBA00023315"/>
    </source>
</evidence>
<dbReference type="SUPFAM" id="SSF47005">
    <property type="entry name" value="Peripheral subunit-binding domain of 2-oxo acid dehydrogenase complex"/>
    <property type="match status" value="1"/>
</dbReference>
<dbReference type="SUPFAM" id="SSF51230">
    <property type="entry name" value="Single hybrid motif"/>
    <property type="match status" value="3"/>
</dbReference>
<protein>
    <recommendedName>
        <fullName evidence="9">Acetyltransferase component of pyruvate dehydrogenase complex</fullName>
        <ecNumber evidence="9">2.3.1.12</ecNumber>
    </recommendedName>
</protein>
<dbReference type="Pfam" id="PF00364">
    <property type="entry name" value="Biotin_lipoyl"/>
    <property type="match status" value="3"/>
</dbReference>
<dbReference type="FunFam" id="2.40.50.100:FF:000009">
    <property type="entry name" value="Acetyltransferase component of pyruvate dehydrogenase complex"/>
    <property type="match status" value="3"/>
</dbReference>
<dbReference type="InterPro" id="IPR003016">
    <property type="entry name" value="2-oxoA_DH_lipoyl-BS"/>
</dbReference>
<feature type="domain" description="Lipoyl-binding" evidence="11">
    <location>
        <begin position="2"/>
        <end position="75"/>
    </location>
</feature>
<dbReference type="InterPro" id="IPR004167">
    <property type="entry name" value="PSBD"/>
</dbReference>
<feature type="compositionally biased region" description="Acidic residues" evidence="10">
    <location>
        <begin position="227"/>
        <end position="239"/>
    </location>
</feature>
<dbReference type="InterPro" id="IPR011053">
    <property type="entry name" value="Single_hybrid_motif"/>
</dbReference>
<feature type="region of interest" description="Disordered" evidence="10">
    <location>
        <begin position="321"/>
        <end position="365"/>
    </location>
</feature>
<evidence type="ECO:0000256" key="8">
    <source>
        <dbReference type="ARBA" id="ARBA00048370"/>
    </source>
</evidence>
<gene>
    <name evidence="13" type="ORF">Psest_0447</name>
</gene>
<dbReference type="PROSITE" id="PS50968">
    <property type="entry name" value="BIOTINYL_LIPOYL"/>
    <property type="match status" value="3"/>
</dbReference>
<proteinExistence type="inferred from homology"/>
<dbReference type="GO" id="GO:0006086">
    <property type="term" value="P:pyruvate decarboxylation to acetyl-CoA"/>
    <property type="evidence" value="ECO:0007669"/>
    <property type="project" value="UniProtKB-UniRule"/>
</dbReference>
<dbReference type="CDD" id="cd06849">
    <property type="entry name" value="lipoyl_domain"/>
    <property type="match status" value="3"/>
</dbReference>
<feature type="region of interest" description="Disordered" evidence="10">
    <location>
        <begin position="205"/>
        <end position="239"/>
    </location>
</feature>
<dbReference type="GO" id="GO:0045254">
    <property type="term" value="C:pyruvate dehydrogenase complex"/>
    <property type="evidence" value="ECO:0007669"/>
    <property type="project" value="UniProtKB-UniRule"/>
</dbReference>
<accession>L0GIC7</accession>
<evidence type="ECO:0000259" key="11">
    <source>
        <dbReference type="PROSITE" id="PS50968"/>
    </source>
</evidence>
<dbReference type="AlphaFoldDB" id="L0GIC7"/>
<keyword evidence="6 9" id="KW-0012">Acyltransferase</keyword>
<organism evidence="13 14">
    <name type="scientific">Stutzerimonas stutzeri RCH2</name>
    <dbReference type="NCBI Taxonomy" id="644801"/>
    <lineage>
        <taxon>Bacteria</taxon>
        <taxon>Pseudomonadati</taxon>
        <taxon>Pseudomonadota</taxon>
        <taxon>Gammaproteobacteria</taxon>
        <taxon>Pseudomonadales</taxon>
        <taxon>Pseudomonadaceae</taxon>
        <taxon>Stutzerimonas</taxon>
    </lineage>
</organism>
<dbReference type="Gene3D" id="3.30.559.10">
    <property type="entry name" value="Chloramphenicol acetyltransferase-like domain"/>
    <property type="match status" value="1"/>
</dbReference>
<comment type="cofactor">
    <cofactor evidence="9">
        <name>(R)-lipoate</name>
        <dbReference type="ChEBI" id="CHEBI:83088"/>
    </cofactor>
    <text evidence="9">Binds 3 lipoyl cofactors covalently.</text>
</comment>
<dbReference type="InterPro" id="IPR000089">
    <property type="entry name" value="Biotin_lipoyl"/>
</dbReference>
<feature type="compositionally biased region" description="Low complexity" evidence="10">
    <location>
        <begin position="321"/>
        <end position="355"/>
    </location>
</feature>
<dbReference type="PANTHER" id="PTHR43178:SF2">
    <property type="entry name" value="DIHYDROLIPOYLLYSINE-RESIDUE ACETYLTRANSFERASE COMPONENT OF PYRUVATE DEHYDROGENASE COMPLEX"/>
    <property type="match status" value="1"/>
</dbReference>
<evidence type="ECO:0000256" key="5">
    <source>
        <dbReference type="ARBA" id="ARBA00022823"/>
    </source>
</evidence>
<sequence>MSETIRVPDIGSGEGEVIELFVKVGDRIEADQSILTLESDKASMEIPAPKAGVVKSLKVKLGDRLKEGDELLELESEDGQDSAAPSQAAAEPAGAASGGPTDETEAPTPPGDDDASASAGEGETQEIKVPDIGSLGKASVIEIAVKPGDTIAAEQALITLESDKASMEIPSPAAGVVESISVKVGDEVGTGDLILVLKGAAPSKPAASKAPASQAASAPKQKLSEPAVEEPAEDAGESVEEVRIPDIGSSGSANVIEVMVKAGDSVEADQSLITLESDKASMEIPAPKAGIVESLSIKVGDEARTGDLILTLRVQGTAPAKKPATKAEAAPQQQAVAPNKQGVPEAKAAATPAPAVSGPSKAGTKVHAGPAVRMLAREFGVELADVPATGPKGRILKEDVQAYVKNMLHKVKQAPAEGATGGAGIPPIPAIDFSRFGEVEEVAMTRLMQVGAANLHRSWLNVPHVTQFESADITELEAFRVAQKAIAEKAGVKLTVLPLLLKACAHLLKELPDFNSSLAPSGKALIRKKYVHVGFAVDTPDGLMVPVIRNVDQKSLLQLAGEAAELAEKARTKKLSPDAMQGACFTISSLGHIGGTGFTPIVNAPEVAILGVSKATMQPVWDGKAFQPRLMLPLSLSYDHRVINGAAAARFTKRLSELLADIRTMLL</sequence>
<dbReference type="RefSeq" id="WP_015275439.1">
    <property type="nucleotide sequence ID" value="NC_019936.1"/>
</dbReference>
<name>L0GIC7_STUST</name>